<dbReference type="RefSeq" id="WP_083416553.1">
    <property type="nucleotide sequence ID" value="NZ_FPBD01000001.1"/>
</dbReference>
<sequence length="155" mass="17256">MDTIGPIQNRVSRFFIDVDDRNWESVEGVMTSRVHLDYSSFGAGEPVDLTPAEITTAWKELLPGFDQTHHQIGNPLIESKEQKANVKVHATATHFIDGAEGGDLWVVYGTYNIALVHEGGTWKISRIQFNFKFQDGNMDLPVIAQARADAKAKAE</sequence>
<dbReference type="EMBL" id="FPBD01000001">
    <property type="protein sequence ID" value="SFT50064.1"/>
    <property type="molecule type" value="Genomic_DNA"/>
</dbReference>
<feature type="domain" description="SnoaL-like" evidence="1">
    <location>
        <begin position="7"/>
        <end position="126"/>
    </location>
</feature>
<dbReference type="Gene3D" id="3.10.450.50">
    <property type="match status" value="1"/>
</dbReference>
<protein>
    <submittedName>
        <fullName evidence="2">SnoaL-like domain-containing protein</fullName>
    </submittedName>
</protein>
<gene>
    <name evidence="2" type="ORF">SAMN05444141_101887</name>
</gene>
<reference evidence="3" key="1">
    <citation type="submission" date="2016-10" db="EMBL/GenBank/DDBJ databases">
        <authorList>
            <person name="Varghese N."/>
            <person name="Submissions S."/>
        </authorList>
    </citation>
    <scope>NUCLEOTIDE SEQUENCE [LARGE SCALE GENOMIC DNA]</scope>
    <source>
        <strain evidence="3">DSM 17465</strain>
    </source>
</reference>
<dbReference type="AlphaFoldDB" id="A0A1I6YIF9"/>
<dbReference type="InterPro" id="IPR037401">
    <property type="entry name" value="SnoaL-like"/>
</dbReference>
<evidence type="ECO:0000259" key="1">
    <source>
        <dbReference type="Pfam" id="PF13577"/>
    </source>
</evidence>
<evidence type="ECO:0000313" key="2">
    <source>
        <dbReference type="EMBL" id="SFT50064.1"/>
    </source>
</evidence>
<accession>A0A1I6YIF9</accession>
<dbReference type="InterPro" id="IPR032710">
    <property type="entry name" value="NTF2-like_dom_sf"/>
</dbReference>
<name>A0A1I6YIF9_9HYPH</name>
<dbReference type="Pfam" id="PF13577">
    <property type="entry name" value="SnoaL_4"/>
    <property type="match status" value="1"/>
</dbReference>
<dbReference type="Proteomes" id="UP000183371">
    <property type="component" value="Unassembled WGS sequence"/>
</dbReference>
<keyword evidence="3" id="KW-1185">Reference proteome</keyword>
<organism evidence="2 3">
    <name type="scientific">Pseudovibrio denitrificans</name>
    <dbReference type="NCBI Taxonomy" id="258256"/>
    <lineage>
        <taxon>Bacteria</taxon>
        <taxon>Pseudomonadati</taxon>
        <taxon>Pseudomonadota</taxon>
        <taxon>Alphaproteobacteria</taxon>
        <taxon>Hyphomicrobiales</taxon>
        <taxon>Stappiaceae</taxon>
        <taxon>Pseudovibrio</taxon>
    </lineage>
</organism>
<proteinExistence type="predicted"/>
<evidence type="ECO:0000313" key="3">
    <source>
        <dbReference type="Proteomes" id="UP000183371"/>
    </source>
</evidence>
<dbReference type="SUPFAM" id="SSF54427">
    <property type="entry name" value="NTF2-like"/>
    <property type="match status" value="1"/>
</dbReference>